<name>A0ABR5ZP91_9PROT</name>
<gene>
    <name evidence="1" type="ORF">CPA57_07560</name>
</gene>
<dbReference type="Pfam" id="PF11730">
    <property type="entry name" value="DUF3297"/>
    <property type="match status" value="1"/>
</dbReference>
<organism evidence="1 2">
    <name type="scientific">Bombella favorum</name>
    <dbReference type="NCBI Taxonomy" id="2039164"/>
    <lineage>
        <taxon>Bacteria</taxon>
        <taxon>Pseudomonadati</taxon>
        <taxon>Pseudomonadota</taxon>
        <taxon>Alphaproteobacteria</taxon>
        <taxon>Acetobacterales</taxon>
        <taxon>Acetobacteraceae</taxon>
        <taxon>Bombella</taxon>
    </lineage>
</organism>
<comment type="caution">
    <text evidence="1">The sequence shown here is derived from an EMBL/GenBank/DDBJ whole genome shotgun (WGS) entry which is preliminary data.</text>
</comment>
<keyword evidence="2" id="KW-1185">Reference proteome</keyword>
<accession>A0ABR5ZP91</accession>
<evidence type="ECO:0000313" key="2">
    <source>
        <dbReference type="Proteomes" id="UP001516390"/>
    </source>
</evidence>
<sequence>MSDTIPDRLSVYPDSPYFNEEILSRGIGVRFKGEEKTNVEEYCISEGWIRVSVGRTLDRRGRPMTLKLKGPVEVWFKDNADA</sequence>
<dbReference type="Proteomes" id="UP001516390">
    <property type="component" value="Unassembled WGS sequence"/>
</dbReference>
<dbReference type="RefSeq" id="WP_182082203.1">
    <property type="nucleotide sequence ID" value="NZ_NWUS01000003.1"/>
</dbReference>
<dbReference type="GO" id="GO:0004601">
    <property type="term" value="F:peroxidase activity"/>
    <property type="evidence" value="ECO:0007669"/>
    <property type="project" value="UniProtKB-KW"/>
</dbReference>
<keyword evidence="1" id="KW-0575">Peroxidase</keyword>
<dbReference type="InterPro" id="IPR021724">
    <property type="entry name" value="DUF3297"/>
</dbReference>
<reference evidence="1 2" key="1">
    <citation type="submission" date="2017-09" db="EMBL/GenBank/DDBJ databases">
        <authorList>
            <person name="Jakob F."/>
        </authorList>
    </citation>
    <scope>NUCLEOTIDE SEQUENCE [LARGE SCALE GENOMIC DNA]</scope>
    <source>
        <strain evidence="1 2">TMW 2.1880</strain>
    </source>
</reference>
<keyword evidence="1" id="KW-0560">Oxidoreductase</keyword>
<protein>
    <submittedName>
        <fullName evidence="1">Glutathione peroxidase</fullName>
    </submittedName>
</protein>
<proteinExistence type="predicted"/>
<dbReference type="EMBL" id="NWUS01000003">
    <property type="protein sequence ID" value="MBA5726125.1"/>
    <property type="molecule type" value="Genomic_DNA"/>
</dbReference>
<evidence type="ECO:0000313" key="1">
    <source>
        <dbReference type="EMBL" id="MBA5726125.1"/>
    </source>
</evidence>